<evidence type="ECO:0000313" key="1">
    <source>
        <dbReference type="EMBL" id="RWX48164.1"/>
    </source>
</evidence>
<dbReference type="EMBL" id="MTKO01000005">
    <property type="protein sequence ID" value="RWX48164.1"/>
    <property type="molecule type" value="Genomic_DNA"/>
</dbReference>
<keyword evidence="2" id="KW-1185">Reference proteome</keyword>
<proteinExistence type="predicted"/>
<protein>
    <submittedName>
        <fullName evidence="1">Uncharacterized protein</fullName>
    </submittedName>
</protein>
<dbReference type="AlphaFoldDB" id="A0A3S4TDG6"/>
<comment type="caution">
    <text evidence="1">The sequence shown here is derived from an EMBL/GenBank/DDBJ whole genome shotgun (WGS) entry which is preliminary data.</text>
</comment>
<gene>
    <name evidence="1" type="ORF">H206_05284</name>
</gene>
<reference evidence="1 2" key="1">
    <citation type="submission" date="2017-01" db="EMBL/GenBank/DDBJ databases">
        <title>The cable genome- insights into the physiology and evolution of filamentous bacteria capable of sulfide oxidation via long distance electron transfer.</title>
        <authorList>
            <person name="Schreiber L."/>
            <person name="Bjerg J.T."/>
            <person name="Boggild A."/>
            <person name="Van De Vossenberg J."/>
            <person name="Meysman F."/>
            <person name="Nielsen L.P."/>
            <person name="Schramm A."/>
            <person name="Kjeldsen K.U."/>
        </authorList>
    </citation>
    <scope>NUCLEOTIDE SEQUENCE [LARGE SCALE GENOMIC DNA]</scope>
    <source>
        <strain evidence="1">MCF</strain>
    </source>
</reference>
<dbReference type="Proteomes" id="UP000287853">
    <property type="component" value="Unassembled WGS sequence"/>
</dbReference>
<accession>A0A3S4TDG6</accession>
<name>A0A3S4TDG6_9BACT</name>
<evidence type="ECO:0000313" key="2">
    <source>
        <dbReference type="Proteomes" id="UP000287853"/>
    </source>
</evidence>
<sequence>MSVACVIVPCSSFHPDLPLDLSKITLLLVHYWQINL</sequence>
<organism evidence="1 2">
    <name type="scientific">Candidatus Electrothrix aarhusensis</name>
    <dbReference type="NCBI Taxonomy" id="1859131"/>
    <lineage>
        <taxon>Bacteria</taxon>
        <taxon>Pseudomonadati</taxon>
        <taxon>Thermodesulfobacteriota</taxon>
        <taxon>Desulfobulbia</taxon>
        <taxon>Desulfobulbales</taxon>
        <taxon>Desulfobulbaceae</taxon>
        <taxon>Candidatus Electrothrix</taxon>
    </lineage>
</organism>